<sequence>MNSPVNRPAPLLHIGYPKCLSTWMQQCLFQPGQGMVNVMNPFEIQLGLVSVDPLEFQPHAFTADFWRRYSEQSTGTGLLPVLSSENLAGAISHNGYNAKYNADKLYACFPDARVLIIIREQRAALRSLYRTLVAWGMPYPLEQLLRPEPHWQHMAPAFAPTVLEYHRLIAYYQQLFGSGQVKVLCYETFAGNPKAFIEAIASHGQLTAMDKRLASLPVKRRINPGTSLYGIEKHRLANRLYRNLYNANGLIRETEERQFRRMADFRRRQEGLFDRLLSPTLERRFTARLHDATRGMYASSNRRTMALTGLQLDAFDYQLEPARTPGLAQSESGENSTIS</sequence>
<keyword evidence="2" id="KW-1185">Reference proteome</keyword>
<dbReference type="Pfam" id="PF13469">
    <property type="entry name" value="Sulfotransfer_3"/>
    <property type="match status" value="1"/>
</dbReference>
<dbReference type="EMBL" id="QRAN01000015">
    <property type="protein sequence ID" value="RLQ21163.1"/>
    <property type="molecule type" value="Genomic_DNA"/>
</dbReference>
<protein>
    <recommendedName>
        <fullName evidence="3">Sulfotransferase</fullName>
    </recommendedName>
</protein>
<proteinExistence type="predicted"/>
<evidence type="ECO:0000313" key="2">
    <source>
        <dbReference type="Proteomes" id="UP000265509"/>
    </source>
</evidence>
<comment type="caution">
    <text evidence="1">The sequence shown here is derived from an EMBL/GenBank/DDBJ whole genome shotgun (WGS) entry which is preliminary data.</text>
</comment>
<dbReference type="InterPro" id="IPR027417">
    <property type="entry name" value="P-loop_NTPase"/>
</dbReference>
<name>A0A3L7DYG1_9GAMM</name>
<reference evidence="1 2" key="1">
    <citation type="submission" date="2018-07" db="EMBL/GenBank/DDBJ databases">
        <title>Halioglobus sp. genome submission.</title>
        <authorList>
            <person name="Ye M.-Q."/>
            <person name="Du Z.-J."/>
        </authorList>
    </citation>
    <scope>NUCLEOTIDE SEQUENCE [LARGE SCALE GENOMIC DNA]</scope>
    <source>
        <strain evidence="1 2">U0301</strain>
    </source>
</reference>
<evidence type="ECO:0000313" key="1">
    <source>
        <dbReference type="EMBL" id="RLQ21163.1"/>
    </source>
</evidence>
<gene>
    <name evidence="1" type="ORF">DWB85_13835</name>
</gene>
<dbReference type="Gene3D" id="3.40.50.300">
    <property type="entry name" value="P-loop containing nucleotide triphosphate hydrolases"/>
    <property type="match status" value="1"/>
</dbReference>
<dbReference type="AlphaFoldDB" id="A0A3L7DYG1"/>
<dbReference type="Proteomes" id="UP000265509">
    <property type="component" value="Unassembled WGS sequence"/>
</dbReference>
<accession>A0A3L7DYG1</accession>
<dbReference type="SUPFAM" id="SSF52540">
    <property type="entry name" value="P-loop containing nucleoside triphosphate hydrolases"/>
    <property type="match status" value="1"/>
</dbReference>
<evidence type="ECO:0008006" key="3">
    <source>
        <dbReference type="Google" id="ProtNLM"/>
    </source>
</evidence>
<organism evidence="1 2">
    <name type="scientific">Seongchinamella sediminis</name>
    <dbReference type="NCBI Taxonomy" id="2283635"/>
    <lineage>
        <taxon>Bacteria</taxon>
        <taxon>Pseudomonadati</taxon>
        <taxon>Pseudomonadota</taxon>
        <taxon>Gammaproteobacteria</taxon>
        <taxon>Cellvibrionales</taxon>
        <taxon>Halieaceae</taxon>
        <taxon>Seongchinamella</taxon>
    </lineage>
</organism>